<organism evidence="1 2">
    <name type="scientific">Brachionus plicatilis</name>
    <name type="common">Marine rotifer</name>
    <name type="synonym">Brachionus muelleri</name>
    <dbReference type="NCBI Taxonomy" id="10195"/>
    <lineage>
        <taxon>Eukaryota</taxon>
        <taxon>Metazoa</taxon>
        <taxon>Spiralia</taxon>
        <taxon>Gnathifera</taxon>
        <taxon>Rotifera</taxon>
        <taxon>Eurotatoria</taxon>
        <taxon>Monogononta</taxon>
        <taxon>Pseudotrocha</taxon>
        <taxon>Ploima</taxon>
        <taxon>Brachionidae</taxon>
        <taxon>Brachionus</taxon>
    </lineage>
</organism>
<accession>A0A3M7T715</accession>
<sequence length="65" mass="7595">MKRKSFTHITPLNIESDIFSGIVDEKSTVQRIIFFQRQNQGELNTRSTSFCTQLYRIMNPKLSKA</sequence>
<protein>
    <submittedName>
        <fullName evidence="1">Uncharacterized protein</fullName>
    </submittedName>
</protein>
<evidence type="ECO:0000313" key="1">
    <source>
        <dbReference type="EMBL" id="RNA43719.1"/>
    </source>
</evidence>
<dbReference type="AlphaFoldDB" id="A0A3M7T715"/>
<dbReference type="EMBL" id="REGN01000185">
    <property type="protein sequence ID" value="RNA43719.1"/>
    <property type="molecule type" value="Genomic_DNA"/>
</dbReference>
<dbReference type="Proteomes" id="UP000276133">
    <property type="component" value="Unassembled WGS sequence"/>
</dbReference>
<evidence type="ECO:0000313" key="2">
    <source>
        <dbReference type="Proteomes" id="UP000276133"/>
    </source>
</evidence>
<reference evidence="1 2" key="1">
    <citation type="journal article" date="2018" name="Sci. Rep.">
        <title>Genomic signatures of local adaptation to the degree of environmental predictability in rotifers.</title>
        <authorList>
            <person name="Franch-Gras L."/>
            <person name="Hahn C."/>
            <person name="Garcia-Roger E.M."/>
            <person name="Carmona M.J."/>
            <person name="Serra M."/>
            <person name="Gomez A."/>
        </authorList>
    </citation>
    <scope>NUCLEOTIDE SEQUENCE [LARGE SCALE GENOMIC DNA]</scope>
    <source>
        <strain evidence="1">HYR1</strain>
    </source>
</reference>
<proteinExistence type="predicted"/>
<name>A0A3M7T715_BRAPC</name>
<gene>
    <name evidence="1" type="ORF">BpHYR1_045983</name>
</gene>
<keyword evidence="2" id="KW-1185">Reference proteome</keyword>
<comment type="caution">
    <text evidence="1">The sequence shown here is derived from an EMBL/GenBank/DDBJ whole genome shotgun (WGS) entry which is preliminary data.</text>
</comment>